<organism evidence="2">
    <name type="scientific">marine sediment metagenome</name>
    <dbReference type="NCBI Taxonomy" id="412755"/>
    <lineage>
        <taxon>unclassified sequences</taxon>
        <taxon>metagenomes</taxon>
        <taxon>ecological metagenomes</taxon>
    </lineage>
</organism>
<feature type="non-terminal residue" evidence="2">
    <location>
        <position position="454"/>
    </location>
</feature>
<accession>A0A0F9AUH4</accession>
<evidence type="ECO:0000313" key="2">
    <source>
        <dbReference type="EMBL" id="KKL13214.1"/>
    </source>
</evidence>
<dbReference type="Pfam" id="PF23899">
    <property type="entry name" value="SU10_portal"/>
    <property type="match status" value="1"/>
</dbReference>
<protein>
    <recommendedName>
        <fullName evidence="3">Phage portal protein</fullName>
    </recommendedName>
</protein>
<feature type="region of interest" description="Disordered" evidence="1">
    <location>
        <begin position="396"/>
        <end position="420"/>
    </location>
</feature>
<dbReference type="InterPro" id="IPR056909">
    <property type="entry name" value="SU10_portal"/>
</dbReference>
<dbReference type="EMBL" id="LAZR01040949">
    <property type="protein sequence ID" value="KKL13214.1"/>
    <property type="molecule type" value="Genomic_DNA"/>
</dbReference>
<reference evidence="2" key="1">
    <citation type="journal article" date="2015" name="Nature">
        <title>Complex archaea that bridge the gap between prokaryotes and eukaryotes.</title>
        <authorList>
            <person name="Spang A."/>
            <person name="Saw J.H."/>
            <person name="Jorgensen S.L."/>
            <person name="Zaremba-Niedzwiedzka K."/>
            <person name="Martijn J."/>
            <person name="Lind A.E."/>
            <person name="van Eijk R."/>
            <person name="Schleper C."/>
            <person name="Guy L."/>
            <person name="Ettema T.J."/>
        </authorList>
    </citation>
    <scope>NUCLEOTIDE SEQUENCE</scope>
</reference>
<gene>
    <name evidence="2" type="ORF">LCGC14_2528010</name>
</gene>
<evidence type="ECO:0000256" key="1">
    <source>
        <dbReference type="SAM" id="MobiDB-lite"/>
    </source>
</evidence>
<evidence type="ECO:0008006" key="3">
    <source>
        <dbReference type="Google" id="ProtNLM"/>
    </source>
</evidence>
<dbReference type="AlphaFoldDB" id="A0A0F9AUH4"/>
<feature type="compositionally biased region" description="Polar residues" evidence="1">
    <location>
        <begin position="396"/>
        <end position="414"/>
    </location>
</feature>
<name>A0A0F9AUH4_9ZZZZ</name>
<proteinExistence type="predicted"/>
<comment type="caution">
    <text evidence="2">The sequence shown here is derived from an EMBL/GenBank/DDBJ whole genome shotgun (WGS) entry which is preliminary data.</text>
</comment>
<sequence>MKKRKPRILKEEELREIKDYIHIGKAFSEKEYKTPNKDFKNYYKVEHYKNKSDKDQVAVPQTFSIVRTILPNVLNDRPHILCSPNNTDTVRTAKINQALANSMWKDYKVQSEVELAAIDLLVTGWGLVKLGWQYESKKVISSEPREIFGMKFGEKDTEEEITIKDEPFVEWVDPATIYVSPDAKNLDDSPFVIQELVQPLNKVKNNPMYRNTKDLKATRKMSKDYTPKEYTDDDKKTYLDKVVLYEIYLRDTREIITLAEGHDKELSIKKFPYRFDTFHPFEDVENYRIPGFFYAFGEAKPILHQQKEIDKIRTRQIQYGKRFARVILHTKSAQLTDNALKDLMAGKDGTLVEVGNIEGVQVLEYPDISRDTATQESAIKKDIQEITGVSEYQRASLPSTQRTATETNAIQSGSEARPNEKLRKMEEFMARIARKLIALAQQYYDADRIIRITD</sequence>